<protein>
    <submittedName>
        <fullName evidence="2">Uncharacterized protein</fullName>
    </submittedName>
</protein>
<dbReference type="Proteomes" id="UP001159405">
    <property type="component" value="Unassembled WGS sequence"/>
</dbReference>
<keyword evidence="1" id="KW-0732">Signal</keyword>
<evidence type="ECO:0000256" key="1">
    <source>
        <dbReference type="SAM" id="SignalP"/>
    </source>
</evidence>
<evidence type="ECO:0000313" key="3">
    <source>
        <dbReference type="Proteomes" id="UP001159405"/>
    </source>
</evidence>
<gene>
    <name evidence="2" type="ORF">PLOB_00042610</name>
</gene>
<keyword evidence="3" id="KW-1185">Reference proteome</keyword>
<organism evidence="2 3">
    <name type="scientific">Porites lobata</name>
    <dbReference type="NCBI Taxonomy" id="104759"/>
    <lineage>
        <taxon>Eukaryota</taxon>
        <taxon>Metazoa</taxon>
        <taxon>Cnidaria</taxon>
        <taxon>Anthozoa</taxon>
        <taxon>Hexacorallia</taxon>
        <taxon>Scleractinia</taxon>
        <taxon>Fungiina</taxon>
        <taxon>Poritidae</taxon>
        <taxon>Porites</taxon>
    </lineage>
</organism>
<evidence type="ECO:0000313" key="2">
    <source>
        <dbReference type="EMBL" id="CAH3039295.1"/>
    </source>
</evidence>
<feature type="signal peptide" evidence="1">
    <location>
        <begin position="1"/>
        <end position="22"/>
    </location>
</feature>
<comment type="caution">
    <text evidence="2">The sequence shown here is derived from an EMBL/GenBank/DDBJ whole genome shotgun (WGS) entry which is preliminary data.</text>
</comment>
<dbReference type="EMBL" id="CALNXK010000007">
    <property type="protein sequence ID" value="CAH3039295.1"/>
    <property type="molecule type" value="Genomic_DNA"/>
</dbReference>
<feature type="chain" id="PRO_5047514170" evidence="1">
    <location>
        <begin position="23"/>
        <end position="127"/>
    </location>
</feature>
<accession>A0ABN8N1Y4</accession>
<reference evidence="2 3" key="1">
    <citation type="submission" date="2022-05" db="EMBL/GenBank/DDBJ databases">
        <authorList>
            <consortium name="Genoscope - CEA"/>
            <person name="William W."/>
        </authorList>
    </citation>
    <scope>NUCLEOTIDE SEQUENCE [LARGE SCALE GENOMIC DNA]</scope>
</reference>
<sequence>MAQSGLTFVSLLLLSIVAVGQCSRQTSKPCSDIFNVNFVYLPTDKMPTTTPDMKAPDNAWFENKDYCKRHCEAKCIAVWKGKGCSAFSSMLKSNGQCSCYGWKSTPSFSEDSKYLFGYCVPRDKKGQ</sequence>
<name>A0ABN8N1Y4_9CNID</name>
<proteinExistence type="predicted"/>